<comment type="caution">
    <text evidence="6">The sequence shown here is derived from an EMBL/GenBank/DDBJ whole genome shotgun (WGS) entry which is preliminary data.</text>
</comment>
<dbReference type="CDD" id="cd06141">
    <property type="entry name" value="WRN_exo"/>
    <property type="match status" value="1"/>
</dbReference>
<dbReference type="InterPro" id="IPR012337">
    <property type="entry name" value="RNaseH-like_sf"/>
</dbReference>
<dbReference type="Pfam" id="PF12874">
    <property type="entry name" value="zf-met"/>
    <property type="match status" value="1"/>
</dbReference>
<organism evidence="6 7">
    <name type="scientific">Planoprotostelium fungivorum</name>
    <dbReference type="NCBI Taxonomy" id="1890364"/>
    <lineage>
        <taxon>Eukaryota</taxon>
        <taxon>Amoebozoa</taxon>
        <taxon>Evosea</taxon>
        <taxon>Variosea</taxon>
        <taxon>Cavosteliida</taxon>
        <taxon>Cavosteliaceae</taxon>
        <taxon>Planoprotostelium</taxon>
    </lineage>
</organism>
<dbReference type="GO" id="GO:0006139">
    <property type="term" value="P:nucleobase-containing compound metabolic process"/>
    <property type="evidence" value="ECO:0007669"/>
    <property type="project" value="InterPro"/>
</dbReference>
<dbReference type="SMART" id="SM00474">
    <property type="entry name" value="35EXOc"/>
    <property type="match status" value="1"/>
</dbReference>
<dbReference type="SUPFAM" id="SSF57667">
    <property type="entry name" value="beta-beta-alpha zinc fingers"/>
    <property type="match status" value="1"/>
</dbReference>
<keyword evidence="3" id="KW-0863">Zinc-finger</keyword>
<evidence type="ECO:0000256" key="1">
    <source>
        <dbReference type="ARBA" id="ARBA00022722"/>
    </source>
</evidence>
<keyword evidence="3" id="KW-0479">Metal-binding</keyword>
<dbReference type="InterPro" id="IPR036236">
    <property type="entry name" value="Znf_C2H2_sf"/>
</dbReference>
<dbReference type="InParanoid" id="A0A2P6MM61"/>
<evidence type="ECO:0000313" key="7">
    <source>
        <dbReference type="Proteomes" id="UP000241769"/>
    </source>
</evidence>
<dbReference type="SUPFAM" id="SSF53098">
    <property type="entry name" value="Ribonuclease H-like"/>
    <property type="match status" value="1"/>
</dbReference>
<evidence type="ECO:0000259" key="5">
    <source>
        <dbReference type="PROSITE" id="PS50157"/>
    </source>
</evidence>
<evidence type="ECO:0000256" key="4">
    <source>
        <dbReference type="SAM" id="MobiDB-lite"/>
    </source>
</evidence>
<keyword evidence="2" id="KW-0378">Hydrolase</keyword>
<feature type="domain" description="C2H2-type" evidence="5">
    <location>
        <begin position="378"/>
        <end position="407"/>
    </location>
</feature>
<dbReference type="PANTHER" id="PTHR13620">
    <property type="entry name" value="3-5 EXONUCLEASE"/>
    <property type="match status" value="1"/>
</dbReference>
<dbReference type="OrthoDB" id="1920326at2759"/>
<proteinExistence type="predicted"/>
<dbReference type="PROSITE" id="PS00028">
    <property type="entry name" value="ZINC_FINGER_C2H2_1"/>
    <property type="match status" value="1"/>
</dbReference>
<keyword evidence="3" id="KW-0862">Zinc</keyword>
<dbReference type="InterPro" id="IPR002562">
    <property type="entry name" value="3'-5'_exonuclease_dom"/>
</dbReference>
<gene>
    <name evidence="6" type="ORF">PROFUN_07684</name>
</gene>
<keyword evidence="7" id="KW-1185">Reference proteome</keyword>
<dbReference type="InterPro" id="IPR036397">
    <property type="entry name" value="RNaseH_sf"/>
</dbReference>
<evidence type="ECO:0000256" key="2">
    <source>
        <dbReference type="ARBA" id="ARBA00022801"/>
    </source>
</evidence>
<dbReference type="InterPro" id="IPR013087">
    <property type="entry name" value="Znf_C2H2_type"/>
</dbReference>
<dbReference type="STRING" id="1890364.A0A2P6MM61"/>
<dbReference type="Gene3D" id="3.30.420.10">
    <property type="entry name" value="Ribonuclease H-like superfamily/Ribonuclease H"/>
    <property type="match status" value="1"/>
</dbReference>
<dbReference type="GO" id="GO:0003676">
    <property type="term" value="F:nucleic acid binding"/>
    <property type="evidence" value="ECO:0007669"/>
    <property type="project" value="InterPro"/>
</dbReference>
<keyword evidence="1" id="KW-0540">Nuclease</keyword>
<dbReference type="Proteomes" id="UP000241769">
    <property type="component" value="Unassembled WGS sequence"/>
</dbReference>
<dbReference type="PANTHER" id="PTHR13620:SF104">
    <property type="entry name" value="EXONUCLEASE 3'-5' DOMAIN-CONTAINING PROTEIN 2"/>
    <property type="match status" value="1"/>
</dbReference>
<dbReference type="Pfam" id="PF01612">
    <property type="entry name" value="DNA_pol_A_exo1"/>
    <property type="match status" value="1"/>
</dbReference>
<dbReference type="SMART" id="SM00355">
    <property type="entry name" value="ZnF_C2H2"/>
    <property type="match status" value="1"/>
</dbReference>
<accession>A0A2P6MM61</accession>
<dbReference type="EMBL" id="MDYQ01000812">
    <property type="protein sequence ID" value="PRP72784.1"/>
    <property type="molecule type" value="Genomic_DNA"/>
</dbReference>
<dbReference type="InterPro" id="IPR051132">
    <property type="entry name" value="3-5_Exonuclease_domain"/>
</dbReference>
<dbReference type="AlphaFoldDB" id="A0A2P6MM61"/>
<feature type="region of interest" description="Disordered" evidence="4">
    <location>
        <begin position="96"/>
        <end position="118"/>
    </location>
</feature>
<dbReference type="PROSITE" id="PS50157">
    <property type="entry name" value="ZINC_FINGER_C2H2_2"/>
    <property type="match status" value="1"/>
</dbReference>
<reference evidence="6 7" key="1">
    <citation type="journal article" date="2018" name="Genome Biol. Evol.">
        <title>Multiple Roots of Fruiting Body Formation in Amoebozoa.</title>
        <authorList>
            <person name="Hillmann F."/>
            <person name="Forbes G."/>
            <person name="Novohradska S."/>
            <person name="Ferling I."/>
            <person name="Riege K."/>
            <person name="Groth M."/>
            <person name="Westermann M."/>
            <person name="Marz M."/>
            <person name="Spaller T."/>
            <person name="Winckler T."/>
            <person name="Schaap P."/>
            <person name="Glockner G."/>
        </authorList>
    </citation>
    <scope>NUCLEOTIDE SEQUENCE [LARGE SCALE GENOMIC DNA]</scope>
    <source>
        <strain evidence="6 7">Jena</strain>
    </source>
</reference>
<dbReference type="GO" id="GO:0008408">
    <property type="term" value="F:3'-5' exonuclease activity"/>
    <property type="evidence" value="ECO:0007669"/>
    <property type="project" value="InterPro"/>
</dbReference>
<dbReference type="GO" id="GO:0005634">
    <property type="term" value="C:nucleus"/>
    <property type="evidence" value="ECO:0007669"/>
    <property type="project" value="TreeGrafter"/>
</dbReference>
<sequence length="491" mass="55857">MVVPITRSKNRTKFPSKRCRVCTQSRISGEIGASTPPNRIQLLVAYRSCFTQSTVSNALNLVLERQTILEATTQQQILLVIKACGTMDDQGEEEMQISNDKGSPHCSRQGAEDRGKRSFREHKNIPAKALGASVQWEMVQPRFQSQPMHQLLDAPSFIPRDAVGSPSRLSLDMIQQEEDRLPQILFKGAIVMVEQLSQAEDALKLIAHETIVGFDMEWKPNLLPGDNHPIALIQISGVSVCILFRINLLGCIPNSLVELLTSHSICKIGHTIDHNDAQKLEEQHGITLHNVIDIKEIAITKNLYPLGLKALTRSFLHCYLDKKHAVSDWEQQILSRAQIQYAATDAWVSRAIYLKMATRSEDEVKSNNLLKKWMKTTFDCPICNREFKDRCALRQHVRHKKHFEESNIQQPIMPISCGRVMKALQPFDLGSGRDCTLDTIVLVKCGENSNTMGFKRSAVLSRKPNHHRRTQHHNNRMHTFVEVRRDRREKC</sequence>
<evidence type="ECO:0000313" key="6">
    <source>
        <dbReference type="EMBL" id="PRP72784.1"/>
    </source>
</evidence>
<name>A0A2P6MM61_9EUKA</name>
<evidence type="ECO:0000256" key="3">
    <source>
        <dbReference type="PROSITE-ProRule" id="PRU00042"/>
    </source>
</evidence>
<dbReference type="GO" id="GO:0005737">
    <property type="term" value="C:cytoplasm"/>
    <property type="evidence" value="ECO:0007669"/>
    <property type="project" value="TreeGrafter"/>
</dbReference>
<dbReference type="GO" id="GO:0008270">
    <property type="term" value="F:zinc ion binding"/>
    <property type="evidence" value="ECO:0007669"/>
    <property type="project" value="UniProtKB-KW"/>
</dbReference>
<protein>
    <submittedName>
        <fullName evidence="6">Ribonuclease D</fullName>
    </submittedName>
</protein>